<protein>
    <submittedName>
        <fullName evidence="1">Uncharacterized protein</fullName>
    </submittedName>
</protein>
<evidence type="ECO:0000313" key="1">
    <source>
        <dbReference type="EMBL" id="MDR5692587.1"/>
    </source>
</evidence>
<dbReference type="RefSeq" id="WP_310520994.1">
    <property type="nucleotide sequence ID" value="NZ_BAABBS010000001.1"/>
</dbReference>
<proteinExistence type="predicted"/>
<accession>A0ABU1FMQ1</accession>
<evidence type="ECO:0000313" key="2">
    <source>
        <dbReference type="Proteomes" id="UP001260072"/>
    </source>
</evidence>
<keyword evidence="2" id="KW-1185">Reference proteome</keyword>
<name>A0ABU1FMQ1_9MICO</name>
<gene>
    <name evidence="1" type="ORF">RH861_10995</name>
</gene>
<organism evidence="1 2">
    <name type="scientific">Agromyces indicus</name>
    <dbReference type="NCBI Taxonomy" id="758919"/>
    <lineage>
        <taxon>Bacteria</taxon>
        <taxon>Bacillati</taxon>
        <taxon>Actinomycetota</taxon>
        <taxon>Actinomycetes</taxon>
        <taxon>Micrococcales</taxon>
        <taxon>Microbacteriaceae</taxon>
        <taxon>Agromyces</taxon>
    </lineage>
</organism>
<dbReference type="Proteomes" id="UP001260072">
    <property type="component" value="Unassembled WGS sequence"/>
</dbReference>
<sequence>MTESLRAALGADRDPEFAMLLPEGWARLDASDESRDLLLARLRERLMAAHRPDLWAAARASVERAFAGLRRSGGVAVMMQLEREGDAPFVPASVTAAIETGPDGATLDDLVAGLIARGATPLGEDRRFIRLETREVRTEEAVRIGVTTVRYLTPVPGSRRRRALLLTAVLPHEPDTPEDDPLLAATRFAIDAHVATLRWLPPGSSTSDTAGAGRT</sequence>
<reference evidence="2" key="1">
    <citation type="submission" date="2023-07" db="EMBL/GenBank/DDBJ databases">
        <title>Description of three actinobacteria isolated from air of manufacturing shop in a pharmaceutical factory.</title>
        <authorList>
            <person name="Zhang D.-F."/>
        </authorList>
    </citation>
    <scope>NUCLEOTIDE SEQUENCE [LARGE SCALE GENOMIC DNA]</scope>
    <source>
        <strain evidence="2">CCTCC AB 2011122</strain>
    </source>
</reference>
<dbReference type="EMBL" id="JAVKGS010000003">
    <property type="protein sequence ID" value="MDR5692587.1"/>
    <property type="molecule type" value="Genomic_DNA"/>
</dbReference>
<comment type="caution">
    <text evidence="1">The sequence shown here is derived from an EMBL/GenBank/DDBJ whole genome shotgun (WGS) entry which is preliminary data.</text>
</comment>